<sequence length="380" mass="42226">MPRQLPWAGKAGSSRTQVKAPPRKKQRVVSAVDDDFFGGTILAGSKKGKERAVNSDDDLSDLAVESKTPRTNLLGKGPRSADRAPSSSPPPEVEVQPTVEPMRKGVSKFDLRDDEWMMVEDEFLETANLFTRHLHIAEYQRLKETIEAKKKEVANEIQRPVVPNAKLSFESAIKEKARLQARKQKEAIRDVLETQHDPFITPARISTAPSHMSSDSDGEDLDAIQRPPRRALPSKQTPTATTPRPTISTPQPLSKSKPKPYSTPKPTATSPTPTPHPFKKPAPPNTPNPRTRPPRPTPFDMLDDYLPKIPTTPAPNPSLFDPHATASPTASPSSTPIRKMNSDTQFRGKHEREDYSNKVKKEEKKKQGAVQLDDIPTFLF</sequence>
<feature type="compositionally biased region" description="Pro residues" evidence="1">
    <location>
        <begin position="272"/>
        <end position="297"/>
    </location>
</feature>
<dbReference type="OrthoDB" id="5374569at2759"/>
<feature type="region of interest" description="Disordered" evidence="1">
    <location>
        <begin position="43"/>
        <end position="104"/>
    </location>
</feature>
<dbReference type="STRING" id="985895.E4ZMM1"/>
<feature type="compositionally biased region" description="Basic and acidic residues" evidence="1">
    <location>
        <begin position="346"/>
        <end position="366"/>
    </location>
</feature>
<keyword evidence="3" id="KW-1185">Reference proteome</keyword>
<accession>E4ZMM1</accession>
<evidence type="ECO:0000256" key="1">
    <source>
        <dbReference type="SAM" id="MobiDB-lite"/>
    </source>
</evidence>
<dbReference type="HOGENOM" id="CLU_657452_0_0_1"/>
<protein>
    <submittedName>
        <fullName evidence="2">Predicted protein</fullName>
    </submittedName>
</protein>
<dbReference type="InParanoid" id="E4ZMM1"/>
<dbReference type="OMA" id="TPFDMLD"/>
<reference evidence="3" key="1">
    <citation type="journal article" date="2011" name="Nat. Commun.">
        <title>Effector diversification within compartments of the Leptosphaeria maculans genome affected by Repeat-Induced Point mutations.</title>
        <authorList>
            <person name="Rouxel T."/>
            <person name="Grandaubert J."/>
            <person name="Hane J.K."/>
            <person name="Hoede C."/>
            <person name="van de Wouw A.P."/>
            <person name="Couloux A."/>
            <person name="Dominguez V."/>
            <person name="Anthouard V."/>
            <person name="Bally P."/>
            <person name="Bourras S."/>
            <person name="Cozijnsen A.J."/>
            <person name="Ciuffetti L.M."/>
            <person name="Degrave A."/>
            <person name="Dilmaghani A."/>
            <person name="Duret L."/>
            <person name="Fudal I."/>
            <person name="Goodwin S.B."/>
            <person name="Gout L."/>
            <person name="Glaser N."/>
            <person name="Linglin J."/>
            <person name="Kema G.H.J."/>
            <person name="Lapalu N."/>
            <person name="Lawrence C.B."/>
            <person name="May K."/>
            <person name="Meyer M."/>
            <person name="Ollivier B."/>
            <person name="Poulain J."/>
            <person name="Schoch C.L."/>
            <person name="Simon A."/>
            <person name="Spatafora J.W."/>
            <person name="Stachowiak A."/>
            <person name="Turgeon B.G."/>
            <person name="Tyler B.M."/>
            <person name="Vincent D."/>
            <person name="Weissenbach J."/>
            <person name="Amselem J."/>
            <person name="Quesneville H."/>
            <person name="Oliver R.P."/>
            <person name="Wincker P."/>
            <person name="Balesdent M.-H."/>
            <person name="Howlett B.J."/>
        </authorList>
    </citation>
    <scope>NUCLEOTIDE SEQUENCE [LARGE SCALE GENOMIC DNA]</scope>
    <source>
        <strain evidence="3">JN3 / isolate v23.1.3 / race Av1-4-5-6-7-8</strain>
    </source>
</reference>
<gene>
    <name evidence="2" type="ORF">LEMA_P055960.1</name>
</gene>
<feature type="compositionally biased region" description="Low complexity" evidence="1">
    <location>
        <begin position="248"/>
        <end position="271"/>
    </location>
</feature>
<feature type="compositionally biased region" description="Polar residues" evidence="1">
    <location>
        <begin position="234"/>
        <end position="247"/>
    </location>
</feature>
<organism evidence="3">
    <name type="scientific">Leptosphaeria maculans (strain JN3 / isolate v23.1.3 / race Av1-4-5-6-7-8)</name>
    <name type="common">Blackleg fungus</name>
    <name type="synonym">Phoma lingam</name>
    <dbReference type="NCBI Taxonomy" id="985895"/>
    <lineage>
        <taxon>Eukaryota</taxon>
        <taxon>Fungi</taxon>
        <taxon>Dikarya</taxon>
        <taxon>Ascomycota</taxon>
        <taxon>Pezizomycotina</taxon>
        <taxon>Dothideomycetes</taxon>
        <taxon>Pleosporomycetidae</taxon>
        <taxon>Pleosporales</taxon>
        <taxon>Pleosporineae</taxon>
        <taxon>Leptosphaeriaceae</taxon>
        <taxon>Plenodomus</taxon>
        <taxon>Plenodomus lingam/Leptosphaeria maculans species complex</taxon>
    </lineage>
</organism>
<feature type="region of interest" description="Disordered" evidence="1">
    <location>
        <begin position="190"/>
        <end position="380"/>
    </location>
</feature>
<dbReference type="RefSeq" id="XP_003836255.1">
    <property type="nucleotide sequence ID" value="XM_003836207.1"/>
</dbReference>
<feature type="compositionally biased region" description="Low complexity" evidence="1">
    <location>
        <begin position="324"/>
        <end position="336"/>
    </location>
</feature>
<dbReference type="AlphaFoldDB" id="E4ZMM1"/>
<name>E4ZMM1_LEPMJ</name>
<dbReference type="GeneID" id="13286969"/>
<dbReference type="eggNOG" id="ENOG502SCKR">
    <property type="taxonomic scope" value="Eukaryota"/>
</dbReference>
<feature type="region of interest" description="Disordered" evidence="1">
    <location>
        <begin position="1"/>
        <end position="28"/>
    </location>
</feature>
<proteinExistence type="predicted"/>
<evidence type="ECO:0000313" key="2">
    <source>
        <dbReference type="EMBL" id="CBX92890.1"/>
    </source>
</evidence>
<dbReference type="VEuPathDB" id="FungiDB:LEMA_P055960.1"/>
<evidence type="ECO:0000313" key="3">
    <source>
        <dbReference type="Proteomes" id="UP000002668"/>
    </source>
</evidence>
<dbReference type="Proteomes" id="UP000002668">
    <property type="component" value="Genome"/>
</dbReference>
<dbReference type="EMBL" id="FP929094">
    <property type="protein sequence ID" value="CBX92890.1"/>
    <property type="molecule type" value="Genomic_DNA"/>
</dbReference>